<protein>
    <submittedName>
        <fullName evidence="5">Kelch-like protein 26</fullName>
    </submittedName>
</protein>
<dbReference type="Proteomes" id="UP000504634">
    <property type="component" value="Unplaced"/>
</dbReference>
<proteinExistence type="predicted"/>
<keyword evidence="1" id="KW-0812">Transmembrane</keyword>
<dbReference type="OrthoDB" id="6350321at2759"/>
<dbReference type="GeneID" id="115620577"/>
<dbReference type="Gene3D" id="3.30.710.10">
    <property type="entry name" value="Potassium Channel Kv1.1, Chain A"/>
    <property type="match status" value="1"/>
</dbReference>
<evidence type="ECO:0000256" key="1">
    <source>
        <dbReference type="SAM" id="Phobius"/>
    </source>
</evidence>
<dbReference type="AlphaFoldDB" id="A0A6J2SYT5"/>
<name>A0A6J2SYT5_DROLE</name>
<dbReference type="Pfam" id="PF15881">
    <property type="entry name" value="DUF4734"/>
    <property type="match status" value="1"/>
</dbReference>
<organism evidence="4 5">
    <name type="scientific">Drosophila lebanonensis</name>
    <name type="common">Fruit fly</name>
    <name type="synonym">Scaptodrosophila lebanonensis</name>
    <dbReference type="NCBI Taxonomy" id="7225"/>
    <lineage>
        <taxon>Eukaryota</taxon>
        <taxon>Metazoa</taxon>
        <taxon>Ecdysozoa</taxon>
        <taxon>Arthropoda</taxon>
        <taxon>Hexapoda</taxon>
        <taxon>Insecta</taxon>
        <taxon>Pterygota</taxon>
        <taxon>Neoptera</taxon>
        <taxon>Endopterygota</taxon>
        <taxon>Diptera</taxon>
        <taxon>Brachycera</taxon>
        <taxon>Muscomorpha</taxon>
        <taxon>Ephydroidea</taxon>
        <taxon>Drosophilidae</taxon>
        <taxon>Scaptodrosophila</taxon>
    </lineage>
</organism>
<dbReference type="SMART" id="SM00225">
    <property type="entry name" value="BTB"/>
    <property type="match status" value="1"/>
</dbReference>
<keyword evidence="1" id="KW-0472">Membrane</keyword>
<keyword evidence="1" id="KW-1133">Transmembrane helix</keyword>
<dbReference type="RefSeq" id="XP_030369741.1">
    <property type="nucleotide sequence ID" value="XM_030513881.1"/>
</dbReference>
<sequence>MDQQYRKKSSRTGSLGSDLKALQLLHINAEANEPMDSTSESNILEERSLSSLGYKHNKWPKGDHQHLMVDKPKLYDILGELLKKRLKNNAIVTIGTFSTPVHLTVLQCFSRLFRDLGNEVLVDLPSTLVTPRAFLLIYDWMLADDAQLPRLGLVEVMRAANFLEVPQLIKQCEHCINNYLKEDAAVMLYLEARMLRIDRSYYNIFLHVGKFFLTLVASLDFLQLPREPLGMLLKSNNICVNSELEVLMAAVRWLNFQWPQRRGSIGELVAYVRFALIPPWLLVKIQKTDVSSIELKRITADSTVRQRIHDGIAYTTTRLFYGNDREAFALHLKKTNTTPPVQRVWIYDQRCSYHHRMHCRAHVEFTFQVFVEYLNFLQTQNKDYWQCFESAETGTCHCKKRAIEDVEIF</sequence>
<feature type="domain" description="BTB" evidence="2">
    <location>
        <begin position="88"/>
        <end position="180"/>
    </location>
</feature>
<feature type="domain" description="BACK" evidence="3">
    <location>
        <begin position="185"/>
        <end position="286"/>
    </location>
</feature>
<dbReference type="PANTHER" id="PTHR22667:SF0">
    <property type="entry name" value="AT01380P-RELATED"/>
    <property type="match status" value="1"/>
</dbReference>
<evidence type="ECO:0000259" key="2">
    <source>
        <dbReference type="SMART" id="SM00225"/>
    </source>
</evidence>
<dbReference type="InterPro" id="IPR000210">
    <property type="entry name" value="BTB/POZ_dom"/>
</dbReference>
<dbReference type="InterPro" id="IPR011705">
    <property type="entry name" value="BACK"/>
</dbReference>
<evidence type="ECO:0000259" key="3">
    <source>
        <dbReference type="SMART" id="SM00875"/>
    </source>
</evidence>
<dbReference type="Pfam" id="PF00651">
    <property type="entry name" value="BTB"/>
    <property type="match status" value="1"/>
</dbReference>
<dbReference type="SMART" id="SM00875">
    <property type="entry name" value="BACK"/>
    <property type="match status" value="1"/>
</dbReference>
<dbReference type="SUPFAM" id="SSF54695">
    <property type="entry name" value="POZ domain"/>
    <property type="match status" value="1"/>
</dbReference>
<dbReference type="Pfam" id="PF07707">
    <property type="entry name" value="BACK"/>
    <property type="match status" value="1"/>
</dbReference>
<dbReference type="InterPro" id="IPR011333">
    <property type="entry name" value="SKP1/BTB/POZ_sf"/>
</dbReference>
<accession>A0A6J2SYT5</accession>
<dbReference type="Gene3D" id="1.25.40.420">
    <property type="match status" value="1"/>
</dbReference>
<evidence type="ECO:0000313" key="4">
    <source>
        <dbReference type="Proteomes" id="UP000504634"/>
    </source>
</evidence>
<evidence type="ECO:0000313" key="5">
    <source>
        <dbReference type="RefSeq" id="XP_030369741.1"/>
    </source>
</evidence>
<feature type="transmembrane region" description="Helical" evidence="1">
    <location>
        <begin position="201"/>
        <end position="222"/>
    </location>
</feature>
<dbReference type="PANTHER" id="PTHR22667">
    <property type="entry name" value="AT01380P-RELATED"/>
    <property type="match status" value="1"/>
</dbReference>
<dbReference type="InterPro" id="IPR031750">
    <property type="entry name" value="DUF4734"/>
</dbReference>
<keyword evidence="4" id="KW-1185">Reference proteome</keyword>
<gene>
    <name evidence="5" type="primary">LOC115620577</name>
</gene>
<reference evidence="5" key="1">
    <citation type="submission" date="2025-08" db="UniProtKB">
        <authorList>
            <consortium name="RefSeq"/>
        </authorList>
    </citation>
    <scope>IDENTIFICATION</scope>
    <source>
        <strain evidence="5">11010-0011.00</strain>
        <tissue evidence="5">Whole body</tissue>
    </source>
</reference>